<dbReference type="OrthoDB" id="2804751at2759"/>
<keyword evidence="3" id="KW-1185">Reference proteome</keyword>
<dbReference type="KEGG" id="gtr:GLOTRDRAFT_130451"/>
<proteinExistence type="predicted"/>
<feature type="compositionally biased region" description="Polar residues" evidence="1">
    <location>
        <begin position="156"/>
        <end position="168"/>
    </location>
</feature>
<evidence type="ECO:0000313" key="2">
    <source>
        <dbReference type="EMBL" id="EPQ54067.1"/>
    </source>
</evidence>
<dbReference type="AlphaFoldDB" id="S7Q3D5"/>
<evidence type="ECO:0000256" key="1">
    <source>
        <dbReference type="SAM" id="MobiDB-lite"/>
    </source>
</evidence>
<dbReference type="RefSeq" id="XP_007867408.1">
    <property type="nucleotide sequence ID" value="XM_007869217.1"/>
</dbReference>
<gene>
    <name evidence="2" type="ORF">GLOTRDRAFT_130451</name>
</gene>
<feature type="compositionally biased region" description="Polar residues" evidence="1">
    <location>
        <begin position="231"/>
        <end position="240"/>
    </location>
</feature>
<feature type="compositionally biased region" description="Basic and acidic residues" evidence="1">
    <location>
        <begin position="353"/>
        <end position="371"/>
    </location>
</feature>
<name>S7Q3D5_GLOTA</name>
<feature type="compositionally biased region" description="Basic and acidic residues" evidence="1">
    <location>
        <begin position="437"/>
        <end position="447"/>
    </location>
</feature>
<accession>S7Q3D5</accession>
<dbReference type="STRING" id="670483.S7Q3D5"/>
<evidence type="ECO:0000313" key="3">
    <source>
        <dbReference type="Proteomes" id="UP000030669"/>
    </source>
</evidence>
<dbReference type="HOGENOM" id="CLU_604186_0_0_1"/>
<sequence>MEDAKPDETTNIESATEEQVAGGELEETVTKIPVVKSFIDDEDSSGEVPVPTAERPRSPWTPSYSFVKTPELQGESLPAPDDAVTQSPVIVLPMSENAVSDRPKSPWMPSYSVTRSPDLRAEVEPFVDEPIPQTRGLDSLPVAHDEAVPERPKSPWTLSYTVTRQGSGLTPGHELPPLEQLPGPATIADNQQGESLPESAIPSIVTEEVQPQEPVDEEVAEASHVPEVASTPPSSLGMSTLSFESQSEVSETSEAAVAPAYPILQPEAEMAVTEVVGFENDATPLSTPAAIQPEPTDNVALPKTVESNEAPDTVLESNVTGDTFATEILDHLEEVREASAPVGNVDEEPFPSAEDKLTTSHLAPIDEDKSVEQMSSIFLDPDAASRPRHESTTSSRFFPGGWFSSPVVSPQEGRASLDSVQGEFTSGAPTPSAATTEEDKTEKEKKSKWCVIM</sequence>
<feature type="region of interest" description="Disordered" evidence="1">
    <location>
        <begin position="1"/>
        <end position="66"/>
    </location>
</feature>
<dbReference type="GeneID" id="19302103"/>
<feature type="region of interest" description="Disordered" evidence="1">
    <location>
        <begin position="336"/>
        <end position="453"/>
    </location>
</feature>
<feature type="region of interest" description="Disordered" evidence="1">
    <location>
        <begin position="208"/>
        <end position="240"/>
    </location>
</feature>
<feature type="compositionally biased region" description="Basic and acidic residues" evidence="1">
    <location>
        <begin position="143"/>
        <end position="153"/>
    </location>
</feature>
<feature type="region of interest" description="Disordered" evidence="1">
    <location>
        <begin position="129"/>
        <end position="195"/>
    </location>
</feature>
<feature type="compositionally biased region" description="Low complexity" evidence="1">
    <location>
        <begin position="425"/>
        <end position="435"/>
    </location>
</feature>
<dbReference type="Proteomes" id="UP000030669">
    <property type="component" value="Unassembled WGS sequence"/>
</dbReference>
<reference evidence="2 3" key="1">
    <citation type="journal article" date="2012" name="Science">
        <title>The Paleozoic origin of enzymatic lignin decomposition reconstructed from 31 fungal genomes.</title>
        <authorList>
            <person name="Floudas D."/>
            <person name="Binder M."/>
            <person name="Riley R."/>
            <person name="Barry K."/>
            <person name="Blanchette R.A."/>
            <person name="Henrissat B."/>
            <person name="Martinez A.T."/>
            <person name="Otillar R."/>
            <person name="Spatafora J.W."/>
            <person name="Yadav J.S."/>
            <person name="Aerts A."/>
            <person name="Benoit I."/>
            <person name="Boyd A."/>
            <person name="Carlson A."/>
            <person name="Copeland A."/>
            <person name="Coutinho P.M."/>
            <person name="de Vries R.P."/>
            <person name="Ferreira P."/>
            <person name="Findley K."/>
            <person name="Foster B."/>
            <person name="Gaskell J."/>
            <person name="Glotzer D."/>
            <person name="Gorecki P."/>
            <person name="Heitman J."/>
            <person name="Hesse C."/>
            <person name="Hori C."/>
            <person name="Igarashi K."/>
            <person name="Jurgens J.A."/>
            <person name="Kallen N."/>
            <person name="Kersten P."/>
            <person name="Kohler A."/>
            <person name="Kuees U."/>
            <person name="Kumar T.K.A."/>
            <person name="Kuo A."/>
            <person name="LaButti K."/>
            <person name="Larrondo L.F."/>
            <person name="Lindquist E."/>
            <person name="Ling A."/>
            <person name="Lombard V."/>
            <person name="Lucas S."/>
            <person name="Lundell T."/>
            <person name="Martin R."/>
            <person name="McLaughlin D.J."/>
            <person name="Morgenstern I."/>
            <person name="Morin E."/>
            <person name="Murat C."/>
            <person name="Nagy L.G."/>
            <person name="Nolan M."/>
            <person name="Ohm R.A."/>
            <person name="Patyshakuliyeva A."/>
            <person name="Rokas A."/>
            <person name="Ruiz-Duenas F.J."/>
            <person name="Sabat G."/>
            <person name="Salamov A."/>
            <person name="Samejima M."/>
            <person name="Schmutz J."/>
            <person name="Slot J.C."/>
            <person name="St John F."/>
            <person name="Stenlid J."/>
            <person name="Sun H."/>
            <person name="Sun S."/>
            <person name="Syed K."/>
            <person name="Tsang A."/>
            <person name="Wiebenga A."/>
            <person name="Young D."/>
            <person name="Pisabarro A."/>
            <person name="Eastwood D.C."/>
            <person name="Martin F."/>
            <person name="Cullen D."/>
            <person name="Grigoriev I.V."/>
            <person name="Hibbett D.S."/>
        </authorList>
    </citation>
    <scope>NUCLEOTIDE SEQUENCE [LARGE SCALE GENOMIC DNA]</scope>
    <source>
        <strain evidence="2 3">ATCC 11539</strain>
    </source>
</reference>
<dbReference type="EMBL" id="KB469304">
    <property type="protein sequence ID" value="EPQ54067.1"/>
    <property type="molecule type" value="Genomic_DNA"/>
</dbReference>
<protein>
    <submittedName>
        <fullName evidence="2">Uncharacterized protein</fullName>
    </submittedName>
</protein>
<organism evidence="2 3">
    <name type="scientific">Gloeophyllum trabeum (strain ATCC 11539 / FP-39264 / Madison 617)</name>
    <name type="common">Brown rot fungus</name>
    <dbReference type="NCBI Taxonomy" id="670483"/>
    <lineage>
        <taxon>Eukaryota</taxon>
        <taxon>Fungi</taxon>
        <taxon>Dikarya</taxon>
        <taxon>Basidiomycota</taxon>
        <taxon>Agaricomycotina</taxon>
        <taxon>Agaricomycetes</taxon>
        <taxon>Gloeophyllales</taxon>
        <taxon>Gloeophyllaceae</taxon>
        <taxon>Gloeophyllum</taxon>
    </lineage>
</organism>